<proteinExistence type="predicted"/>
<protein>
    <recommendedName>
        <fullName evidence="6">Cuticle protein 6</fullName>
    </recommendedName>
</protein>
<keyword evidence="1 2" id="KW-0193">Cuticle</keyword>
<evidence type="ECO:0008006" key="6">
    <source>
        <dbReference type="Google" id="ProtNLM"/>
    </source>
</evidence>
<evidence type="ECO:0000256" key="1">
    <source>
        <dbReference type="ARBA" id="ARBA00022460"/>
    </source>
</evidence>
<sequence length="278" mass="29365">MHVFIAFSAILACTAATTTTGFITPIAAFAAPLSSQYHAQDTLGQYTYGYTNPLSAKSEARSIDGSVLGSYSYVDPNGKIQSVEYAADQGGFRVAASNLPVAPVAAEIPTLAVPVPVQDTPEVIEARNQHFAAVEEAKNRAVNEAVQTEVGNSVDIPAARSAIALKYGETPVAISSSIPITAQYLPVAYRPTVAVKSFVTPAIAVKSSPASTAFSYSYGIDGLYNYAPAIYYPGYTTFASHFATHQPDVNVVGDAAIVENAELAIKERSEEKGEKRSQ</sequence>
<dbReference type="OrthoDB" id="6515429at2759"/>
<dbReference type="PANTHER" id="PTHR10380:SF196">
    <property type="entry name" value="CUTICULAR PROTEIN 72EA"/>
    <property type="match status" value="1"/>
</dbReference>
<dbReference type="AlphaFoldDB" id="A0A9N9TVF5"/>
<gene>
    <name evidence="4" type="ORF">PHYEVI_LOCUS9719</name>
</gene>
<evidence type="ECO:0000313" key="5">
    <source>
        <dbReference type="Proteomes" id="UP001153712"/>
    </source>
</evidence>
<dbReference type="InterPro" id="IPR031311">
    <property type="entry name" value="CHIT_BIND_RR_consensus"/>
</dbReference>
<name>A0A9N9TVF5_PHYSR</name>
<dbReference type="PROSITE" id="PS00233">
    <property type="entry name" value="CHIT_BIND_RR_1"/>
    <property type="match status" value="1"/>
</dbReference>
<evidence type="ECO:0000256" key="3">
    <source>
        <dbReference type="SAM" id="SignalP"/>
    </source>
</evidence>
<dbReference type="EMBL" id="OU900099">
    <property type="protein sequence ID" value="CAG9863429.1"/>
    <property type="molecule type" value="Genomic_DNA"/>
</dbReference>
<feature type="chain" id="PRO_5040111875" description="Cuticle protein 6" evidence="3">
    <location>
        <begin position="17"/>
        <end position="278"/>
    </location>
</feature>
<dbReference type="Pfam" id="PF00379">
    <property type="entry name" value="Chitin_bind_4"/>
    <property type="match status" value="1"/>
</dbReference>
<dbReference type="PROSITE" id="PS51155">
    <property type="entry name" value="CHIT_BIND_RR_2"/>
    <property type="match status" value="1"/>
</dbReference>
<dbReference type="GO" id="GO:0062129">
    <property type="term" value="C:chitin-based extracellular matrix"/>
    <property type="evidence" value="ECO:0007669"/>
    <property type="project" value="TreeGrafter"/>
</dbReference>
<organism evidence="4 5">
    <name type="scientific">Phyllotreta striolata</name>
    <name type="common">Striped flea beetle</name>
    <name type="synonym">Crioceris striolata</name>
    <dbReference type="NCBI Taxonomy" id="444603"/>
    <lineage>
        <taxon>Eukaryota</taxon>
        <taxon>Metazoa</taxon>
        <taxon>Ecdysozoa</taxon>
        <taxon>Arthropoda</taxon>
        <taxon>Hexapoda</taxon>
        <taxon>Insecta</taxon>
        <taxon>Pterygota</taxon>
        <taxon>Neoptera</taxon>
        <taxon>Endopterygota</taxon>
        <taxon>Coleoptera</taxon>
        <taxon>Polyphaga</taxon>
        <taxon>Cucujiformia</taxon>
        <taxon>Chrysomeloidea</taxon>
        <taxon>Chrysomelidae</taxon>
        <taxon>Galerucinae</taxon>
        <taxon>Alticini</taxon>
        <taxon>Phyllotreta</taxon>
    </lineage>
</organism>
<evidence type="ECO:0000256" key="2">
    <source>
        <dbReference type="PROSITE-ProRule" id="PRU00497"/>
    </source>
</evidence>
<dbReference type="GO" id="GO:0008010">
    <property type="term" value="F:structural constituent of chitin-based larval cuticle"/>
    <property type="evidence" value="ECO:0007669"/>
    <property type="project" value="TreeGrafter"/>
</dbReference>
<dbReference type="Proteomes" id="UP001153712">
    <property type="component" value="Chromosome 6"/>
</dbReference>
<reference evidence="4" key="1">
    <citation type="submission" date="2022-01" db="EMBL/GenBank/DDBJ databases">
        <authorList>
            <person name="King R."/>
        </authorList>
    </citation>
    <scope>NUCLEOTIDE SEQUENCE</scope>
</reference>
<keyword evidence="5" id="KW-1185">Reference proteome</keyword>
<dbReference type="InterPro" id="IPR050468">
    <property type="entry name" value="Cuticle_Struct_Prot"/>
</dbReference>
<accession>A0A9N9TVF5</accession>
<keyword evidence="3" id="KW-0732">Signal</keyword>
<dbReference type="PANTHER" id="PTHR10380">
    <property type="entry name" value="CUTICLE PROTEIN"/>
    <property type="match status" value="1"/>
</dbReference>
<evidence type="ECO:0000313" key="4">
    <source>
        <dbReference type="EMBL" id="CAG9863429.1"/>
    </source>
</evidence>
<feature type="signal peptide" evidence="3">
    <location>
        <begin position="1"/>
        <end position="16"/>
    </location>
</feature>
<dbReference type="InterPro" id="IPR000618">
    <property type="entry name" value="Insect_cuticle"/>
</dbReference>